<dbReference type="Gene3D" id="3.30.2010.20">
    <property type="match status" value="1"/>
</dbReference>
<comment type="caution">
    <text evidence="1">The sequence shown here is derived from an EMBL/GenBank/DDBJ whole genome shotgun (WGS) entry which is preliminary data.</text>
</comment>
<evidence type="ECO:0008006" key="3">
    <source>
        <dbReference type="Google" id="ProtNLM"/>
    </source>
</evidence>
<keyword evidence="2" id="KW-1185">Reference proteome</keyword>
<dbReference type="CDD" id="cd12952">
    <property type="entry name" value="MMP_ACEL2062"/>
    <property type="match status" value="1"/>
</dbReference>
<accession>A0A3M8KA26</accession>
<evidence type="ECO:0000313" key="1">
    <source>
        <dbReference type="EMBL" id="RNE50006.1"/>
    </source>
</evidence>
<name>A0A3M8KA26_9CORY</name>
<dbReference type="Pfam" id="PF06262">
    <property type="entry name" value="Zincin_1"/>
    <property type="match status" value="1"/>
</dbReference>
<dbReference type="InterPro" id="IPR038555">
    <property type="entry name" value="Zincin_1_sf"/>
</dbReference>
<organism evidence="1 2">
    <name type="scientific">Corynebacterium alimapuense</name>
    <dbReference type="NCBI Taxonomy" id="1576874"/>
    <lineage>
        <taxon>Bacteria</taxon>
        <taxon>Bacillati</taxon>
        <taxon>Actinomycetota</taxon>
        <taxon>Actinomycetes</taxon>
        <taxon>Mycobacteriales</taxon>
        <taxon>Corynebacteriaceae</taxon>
        <taxon>Corynebacterium</taxon>
    </lineage>
</organism>
<dbReference type="RefSeq" id="WP_123047050.1">
    <property type="nucleotide sequence ID" value="NZ_PTJO01000001.1"/>
</dbReference>
<proteinExistence type="predicted"/>
<dbReference type="InterPro" id="IPR010428">
    <property type="entry name" value="Zincin_1"/>
</dbReference>
<evidence type="ECO:0000313" key="2">
    <source>
        <dbReference type="Proteomes" id="UP000266975"/>
    </source>
</evidence>
<dbReference type="AlphaFoldDB" id="A0A3M8KA26"/>
<reference evidence="1 2" key="1">
    <citation type="submission" date="2018-02" db="EMBL/GenBank/DDBJ databases">
        <title>Corynebacterium alimpuense sp. nov., a marine obligate actinomycete isolated from sediments of Valparaiso bay, Chile.</title>
        <authorList>
            <person name="Claverias F."/>
            <person name="Gonzales-Siles L."/>
            <person name="Salva-Serra F."/>
            <person name="Inganaes E."/>
            <person name="Molin K."/>
            <person name="Cumsille A."/>
            <person name="Undabarrena A."/>
            <person name="Couve E."/>
            <person name="Moore E.R.B."/>
            <person name="Gomila M."/>
            <person name="Camara B."/>
        </authorList>
    </citation>
    <scope>NUCLEOTIDE SEQUENCE [LARGE SCALE GENOMIC DNA]</scope>
    <source>
        <strain evidence="1 2">CCUG 69366</strain>
    </source>
</reference>
<dbReference type="EMBL" id="PTJO01000001">
    <property type="protein sequence ID" value="RNE50006.1"/>
    <property type="molecule type" value="Genomic_DNA"/>
</dbReference>
<dbReference type="Proteomes" id="UP000266975">
    <property type="component" value="Unassembled WGS sequence"/>
</dbReference>
<dbReference type="SUPFAM" id="SSF55486">
    <property type="entry name" value="Metalloproteases ('zincins'), catalytic domain"/>
    <property type="match status" value="1"/>
</dbReference>
<protein>
    <recommendedName>
        <fullName evidence="3">Metallopeptidase family protein</fullName>
    </recommendedName>
</protein>
<dbReference type="OrthoDB" id="9806895at2"/>
<gene>
    <name evidence="1" type="ORF">C5L39_01140</name>
</gene>
<sequence>MAVQVSQEVFDGMVNDALDKIPDNFARHLRNVVILVSDFNPDSPTILGLYEGVALPERTFDHTGYLPDTISIYKGALERYCTDEQDLAHQIMVTVFHEVGHYFGMDEAQLHHLGWG</sequence>